<feature type="chain" id="PRO_5016746841" evidence="1">
    <location>
        <begin position="22"/>
        <end position="111"/>
    </location>
</feature>
<dbReference type="Proteomes" id="UP000255129">
    <property type="component" value="Unassembled WGS sequence"/>
</dbReference>
<evidence type="ECO:0000313" key="3">
    <source>
        <dbReference type="Proteomes" id="UP000255129"/>
    </source>
</evidence>
<organism evidence="2 3">
    <name type="scientific">Providencia rustigianii</name>
    <dbReference type="NCBI Taxonomy" id="158850"/>
    <lineage>
        <taxon>Bacteria</taxon>
        <taxon>Pseudomonadati</taxon>
        <taxon>Pseudomonadota</taxon>
        <taxon>Gammaproteobacteria</taxon>
        <taxon>Enterobacterales</taxon>
        <taxon>Morganellaceae</taxon>
        <taxon>Providencia</taxon>
    </lineage>
</organism>
<dbReference type="AlphaFoldDB" id="A0A379FY55"/>
<gene>
    <name evidence="2" type="ORF">NCTC12026_00011</name>
</gene>
<protein>
    <submittedName>
        <fullName evidence="2">Uncharacterized protein</fullName>
    </submittedName>
</protein>
<dbReference type="GeneID" id="89492300"/>
<dbReference type="EMBL" id="UGUA01000001">
    <property type="protein sequence ID" value="SUC33690.1"/>
    <property type="molecule type" value="Genomic_DNA"/>
</dbReference>
<evidence type="ECO:0000256" key="1">
    <source>
        <dbReference type="SAM" id="SignalP"/>
    </source>
</evidence>
<evidence type="ECO:0000313" key="2">
    <source>
        <dbReference type="EMBL" id="SUC33690.1"/>
    </source>
</evidence>
<feature type="signal peptide" evidence="1">
    <location>
        <begin position="1"/>
        <end position="21"/>
    </location>
</feature>
<reference evidence="2 3" key="1">
    <citation type="submission" date="2018-06" db="EMBL/GenBank/DDBJ databases">
        <authorList>
            <consortium name="Pathogen Informatics"/>
            <person name="Doyle S."/>
        </authorList>
    </citation>
    <scope>NUCLEOTIDE SEQUENCE [LARGE SCALE GENOMIC DNA]</scope>
    <source>
        <strain evidence="2 3">NCTC12026</strain>
    </source>
</reference>
<keyword evidence="1" id="KW-0732">Signal</keyword>
<sequence length="111" mass="12628">MKKLHYLIAAITFVSAFGSYANSYENSYVMEREHLREAIDTIKKEFQGAGLKKDERCVAVLQTKKEENSIAVEYTAGDEQCIKAVLKSINNAKFPKFSESEQFTLYFKSGL</sequence>
<proteinExistence type="predicted"/>
<name>A0A379FY55_9GAMM</name>
<dbReference type="RefSeq" id="WP_113532723.1">
    <property type="nucleotide sequence ID" value="NZ_UGUA01000001.1"/>
</dbReference>
<accession>A0A379FY55</accession>